<dbReference type="GeneID" id="88176854"/>
<dbReference type="HOGENOM" id="CLU_063293_3_0_1"/>
<evidence type="ECO:0000256" key="1">
    <source>
        <dbReference type="ARBA" id="ARBA00004141"/>
    </source>
</evidence>
<organism evidence="11 12">
    <name type="scientific">Cryptococcus deuterogattii (strain R265)</name>
    <name type="common">Cryptococcus gattii VGII (strain R265)</name>
    <dbReference type="NCBI Taxonomy" id="294750"/>
    <lineage>
        <taxon>Eukaryota</taxon>
        <taxon>Fungi</taxon>
        <taxon>Dikarya</taxon>
        <taxon>Basidiomycota</taxon>
        <taxon>Agaricomycotina</taxon>
        <taxon>Tremellomycetes</taxon>
        <taxon>Tremellales</taxon>
        <taxon>Cryptococcaceae</taxon>
        <taxon>Cryptococcus</taxon>
        <taxon>Cryptococcus gattii species complex</taxon>
    </lineage>
</organism>
<reference evidence="11 12" key="2">
    <citation type="journal article" date="2018" name="Proc. Natl. Acad. Sci.">
        <title>RNAi is a critical determinant of centromere evolution in closely related fungi.</title>
        <authorList>
            <person name="Yadav V."/>
            <person name="Sun S."/>
            <person name="Billmyre R.B."/>
            <person name="Thimmappa B.C."/>
            <person name="Shea T."/>
            <person name="Lintner R."/>
            <person name="Bakkeren G."/>
            <person name="Cuomo C.A."/>
            <person name="Heitman J."/>
            <person name="Sanyal K."/>
        </authorList>
    </citation>
    <scope>NUCLEOTIDE SEQUENCE [LARGE SCALE GENOMIC DNA]</scope>
    <source>
        <strain evidence="11 12">R265</strain>
    </source>
</reference>
<feature type="binding site" evidence="8">
    <location>
        <position position="229"/>
    </location>
    <ligand>
        <name>Zn(2+)</name>
        <dbReference type="ChEBI" id="CHEBI:29105"/>
        <note>catalytic</note>
    </ligand>
</feature>
<dbReference type="STRING" id="294750.A0A095EB58"/>
<keyword evidence="12" id="KW-1185">Reference proteome</keyword>
<proteinExistence type="inferred from homology"/>
<dbReference type="KEGG" id="cdeu:CNBG_0621"/>
<dbReference type="OrthoDB" id="187171at2759"/>
<keyword evidence="5 10" id="KW-1133">Transmembrane helix</keyword>
<dbReference type="InterPro" id="IPR008901">
    <property type="entry name" value="ACER"/>
</dbReference>
<keyword evidence="3 10" id="KW-0812">Transmembrane</keyword>
<dbReference type="VEuPathDB" id="FungiDB:CNBG_0621"/>
<feature type="binding site" evidence="7">
    <location>
        <position position="39"/>
    </location>
    <ligand>
        <name>Ca(2+)</name>
        <dbReference type="ChEBI" id="CHEBI:29108"/>
    </ligand>
</feature>
<keyword evidence="7" id="KW-0479">Metal-binding</keyword>
<dbReference type="GO" id="GO:0005789">
    <property type="term" value="C:endoplasmic reticulum membrane"/>
    <property type="evidence" value="ECO:0007669"/>
    <property type="project" value="TreeGrafter"/>
</dbReference>
<sequence>MGAFDKLRGDQVSSGFWGEHTSTIDWCETNYSHSPYIAEFVNTLSNLPSFLIGLYGCYSVLKNGLRRRYALCYLGLSLIGLGSFGFHASLRWEWQLMDELPMIYVVSYAAYLVLDTLPGFEPRFGTIGPLILLAWDAFVTISYICLPNPVYHQVAFAAILITATLRTVALVFDLPPGHPARGIVGEMMAWGIVTFATGFGIWNIDNIFCTELRAIRSMMGPFGVLVEGHAYWHYMTGYGAYLIFTASILLHCLIKDDIKGYQINGRWLPTVIRRPQAGNKPESRDWKGTVTPPEKLD</sequence>
<evidence type="ECO:0000256" key="8">
    <source>
        <dbReference type="PIRSR" id="PIRSR608901-2"/>
    </source>
</evidence>
<evidence type="ECO:0000313" key="11">
    <source>
        <dbReference type="EMBL" id="KGB74783.1"/>
    </source>
</evidence>
<evidence type="ECO:0000256" key="6">
    <source>
        <dbReference type="ARBA" id="ARBA00023136"/>
    </source>
</evidence>
<feature type="transmembrane region" description="Helical" evidence="10">
    <location>
        <begin position="70"/>
        <end position="90"/>
    </location>
</feature>
<feature type="binding site" evidence="7">
    <location>
        <position position="25"/>
    </location>
    <ligand>
        <name>Ca(2+)</name>
        <dbReference type="ChEBI" id="CHEBI:29108"/>
    </ligand>
</feature>
<evidence type="ECO:0000256" key="9">
    <source>
        <dbReference type="SAM" id="MobiDB-lite"/>
    </source>
</evidence>
<dbReference type="Proteomes" id="UP000029445">
    <property type="component" value="Chromosome 2"/>
</dbReference>
<evidence type="ECO:0000256" key="2">
    <source>
        <dbReference type="ARBA" id="ARBA00009780"/>
    </source>
</evidence>
<feature type="region of interest" description="Disordered" evidence="9">
    <location>
        <begin position="276"/>
        <end position="297"/>
    </location>
</feature>
<name>A0A095EB58_CRYD2</name>
<dbReference type="RefSeq" id="XP_062880770.1">
    <property type="nucleotide sequence ID" value="XM_063024700.1"/>
</dbReference>
<feature type="transmembrane region" description="Helical" evidence="10">
    <location>
        <begin position="40"/>
        <end position="58"/>
    </location>
</feature>
<feature type="binding site" evidence="8">
    <location>
        <position position="87"/>
    </location>
    <ligand>
        <name>Zn(2+)</name>
        <dbReference type="ChEBI" id="CHEBI:29105"/>
        <note>catalytic</note>
    </ligand>
</feature>
<dbReference type="AlphaFoldDB" id="A0A095EB58"/>
<feature type="transmembrane region" description="Helical" evidence="10">
    <location>
        <begin position="150"/>
        <end position="172"/>
    </location>
</feature>
<accession>A0A095EB58</accession>
<dbReference type="PANTHER" id="PTHR46187">
    <property type="entry name" value="ALKALINE CERAMIDASE 3"/>
    <property type="match status" value="1"/>
</dbReference>
<dbReference type="GO" id="GO:0016811">
    <property type="term" value="F:hydrolase activity, acting on carbon-nitrogen (but not peptide) bonds, in linear amides"/>
    <property type="evidence" value="ECO:0007669"/>
    <property type="project" value="InterPro"/>
</dbReference>
<gene>
    <name evidence="11" type="ORF">CNBG_0621</name>
</gene>
<feature type="binding site" evidence="7">
    <location>
        <position position="30"/>
    </location>
    <ligand>
        <name>Ca(2+)</name>
        <dbReference type="ChEBI" id="CHEBI:29108"/>
    </ligand>
</feature>
<keyword evidence="6 10" id="KW-0472">Membrane</keyword>
<reference evidence="11 12" key="1">
    <citation type="journal article" date="2011" name="MBio">
        <title>Genome variation in Cryptococcus gattii, an emerging pathogen of immunocompetent hosts.</title>
        <authorList>
            <person name="D'Souza C.A."/>
            <person name="Kronstad J.W."/>
            <person name="Taylor G."/>
            <person name="Warren R."/>
            <person name="Yuen M."/>
            <person name="Hu G."/>
            <person name="Jung W.H."/>
            <person name="Sham A."/>
            <person name="Kidd S.E."/>
            <person name="Tangen K."/>
            <person name="Lee N."/>
            <person name="Zeilmaker T."/>
            <person name="Sawkins J."/>
            <person name="McVicker G."/>
            <person name="Shah S."/>
            <person name="Gnerre S."/>
            <person name="Griggs A."/>
            <person name="Zeng Q."/>
            <person name="Bartlett K."/>
            <person name="Li W."/>
            <person name="Wang X."/>
            <person name="Heitman J."/>
            <person name="Stajich J.E."/>
            <person name="Fraser J.A."/>
            <person name="Meyer W."/>
            <person name="Carter D."/>
            <person name="Schein J."/>
            <person name="Krzywinski M."/>
            <person name="Kwon-Chung K.J."/>
            <person name="Varma A."/>
            <person name="Wang J."/>
            <person name="Brunham R."/>
            <person name="Fyfe M."/>
            <person name="Ouellette B.F."/>
            <person name="Siddiqui A."/>
            <person name="Marra M."/>
            <person name="Jones S."/>
            <person name="Holt R."/>
            <person name="Birren B.W."/>
            <person name="Galagan J.E."/>
            <person name="Cuomo C.A."/>
        </authorList>
    </citation>
    <scope>NUCLEOTIDE SEQUENCE [LARGE SCALE GENOMIC DNA]</scope>
    <source>
        <strain evidence="11 12">R265</strain>
    </source>
</reference>
<feature type="binding site" evidence="7">
    <location>
        <position position="26"/>
    </location>
    <ligand>
        <name>Ca(2+)</name>
        <dbReference type="ChEBI" id="CHEBI:29108"/>
    </ligand>
</feature>
<keyword evidence="4" id="KW-0378">Hydrolase</keyword>
<comment type="similarity">
    <text evidence="2">Belongs to the alkaline ceramidase family.</text>
</comment>
<comment type="cofactor">
    <cofactor evidence="8">
        <name>Zn(2+)</name>
        <dbReference type="ChEBI" id="CHEBI:29105"/>
    </cofactor>
</comment>
<feature type="transmembrane region" description="Helical" evidence="10">
    <location>
        <begin position="231"/>
        <end position="254"/>
    </location>
</feature>
<evidence type="ECO:0000256" key="4">
    <source>
        <dbReference type="ARBA" id="ARBA00022801"/>
    </source>
</evidence>
<dbReference type="PANTHER" id="PTHR46187:SF3">
    <property type="entry name" value="ALKALINE CERAMIDASE 3"/>
    <property type="match status" value="1"/>
</dbReference>
<dbReference type="OMA" id="IMFEPLR"/>
<evidence type="ECO:0000256" key="5">
    <source>
        <dbReference type="ARBA" id="ARBA00022989"/>
    </source>
</evidence>
<protein>
    <submittedName>
        <fullName evidence="11">Dihydroceramidase</fullName>
    </submittedName>
</protein>
<dbReference type="GO" id="GO:0046514">
    <property type="term" value="P:ceramide catabolic process"/>
    <property type="evidence" value="ECO:0007669"/>
    <property type="project" value="TreeGrafter"/>
</dbReference>
<evidence type="ECO:0000256" key="7">
    <source>
        <dbReference type="PIRSR" id="PIRSR608901-1"/>
    </source>
</evidence>
<dbReference type="EMBL" id="CP025760">
    <property type="protein sequence ID" value="KGB74783.1"/>
    <property type="molecule type" value="Genomic_DNA"/>
</dbReference>
<comment type="subcellular location">
    <subcellularLocation>
        <location evidence="1">Membrane</location>
        <topology evidence="1">Multi-pass membrane protein</topology>
    </subcellularLocation>
</comment>
<evidence type="ECO:0000256" key="10">
    <source>
        <dbReference type="SAM" id="Phobius"/>
    </source>
</evidence>
<evidence type="ECO:0000256" key="3">
    <source>
        <dbReference type="ARBA" id="ARBA00022692"/>
    </source>
</evidence>
<feature type="binding site" evidence="7">
    <location>
        <position position="28"/>
    </location>
    <ligand>
        <name>Ca(2+)</name>
        <dbReference type="ChEBI" id="CHEBI:29108"/>
    </ligand>
</feature>
<feature type="binding site" evidence="8">
    <location>
        <position position="233"/>
    </location>
    <ligand>
        <name>Zn(2+)</name>
        <dbReference type="ChEBI" id="CHEBI:29105"/>
        <note>catalytic</note>
    </ligand>
</feature>
<keyword evidence="7" id="KW-0106">Calcium</keyword>
<dbReference type="GO" id="GO:0046513">
    <property type="term" value="P:ceramide biosynthetic process"/>
    <property type="evidence" value="ECO:0007669"/>
    <property type="project" value="TreeGrafter"/>
</dbReference>
<dbReference type="Pfam" id="PF05875">
    <property type="entry name" value="Ceramidase"/>
    <property type="match status" value="1"/>
</dbReference>
<evidence type="ECO:0000313" key="12">
    <source>
        <dbReference type="Proteomes" id="UP000029445"/>
    </source>
</evidence>
<dbReference type="GO" id="GO:0046872">
    <property type="term" value="F:metal ion binding"/>
    <property type="evidence" value="ECO:0007669"/>
    <property type="project" value="UniProtKB-KW"/>
</dbReference>
<feature type="transmembrane region" description="Helical" evidence="10">
    <location>
        <begin position="127"/>
        <end position="144"/>
    </location>
</feature>
<keyword evidence="8" id="KW-0862">Zinc</keyword>
<feature type="transmembrane region" description="Helical" evidence="10">
    <location>
        <begin position="184"/>
        <end position="204"/>
    </location>
</feature>